<feature type="signal peptide" evidence="6">
    <location>
        <begin position="1"/>
        <end position="18"/>
    </location>
</feature>
<dbReference type="GO" id="GO:0080043">
    <property type="term" value="F:quercetin 3-O-glucosyltransferase activity"/>
    <property type="evidence" value="ECO:0007669"/>
    <property type="project" value="TreeGrafter"/>
</dbReference>
<accession>A0A5A7R306</accession>
<keyword evidence="6" id="KW-0732">Signal</keyword>
<dbReference type="PANTHER" id="PTHR11926">
    <property type="entry name" value="GLUCOSYL/GLUCURONOSYL TRANSFERASES"/>
    <property type="match status" value="1"/>
</dbReference>
<evidence type="ECO:0000256" key="3">
    <source>
        <dbReference type="ARBA" id="ARBA00022679"/>
    </source>
</evidence>
<name>A0A5A7R306_STRAF</name>
<evidence type="ECO:0000313" key="8">
    <source>
        <dbReference type="Proteomes" id="UP000325081"/>
    </source>
</evidence>
<dbReference type="EMBL" id="BKCP01010070">
    <property type="protein sequence ID" value="GER52065.1"/>
    <property type="molecule type" value="Genomic_DNA"/>
</dbReference>
<dbReference type="SUPFAM" id="SSF53756">
    <property type="entry name" value="UDP-Glycosyltransferase/glycogen phosphorylase"/>
    <property type="match status" value="1"/>
</dbReference>
<protein>
    <recommendedName>
        <fullName evidence="5">Glycosyltransferase</fullName>
        <ecNumber evidence="5">2.4.1.-</ecNumber>
    </recommendedName>
</protein>
<evidence type="ECO:0000256" key="5">
    <source>
        <dbReference type="RuleBase" id="RU362057"/>
    </source>
</evidence>
<gene>
    <name evidence="7" type="ORF">STAS_29490</name>
</gene>
<dbReference type="GO" id="GO:0080044">
    <property type="term" value="F:quercetin 7-O-glucosyltransferase activity"/>
    <property type="evidence" value="ECO:0007669"/>
    <property type="project" value="TreeGrafter"/>
</dbReference>
<evidence type="ECO:0000256" key="6">
    <source>
        <dbReference type="SAM" id="SignalP"/>
    </source>
</evidence>
<dbReference type="OrthoDB" id="5835829at2759"/>
<dbReference type="Pfam" id="PF00201">
    <property type="entry name" value="UDPGT"/>
    <property type="match status" value="1"/>
</dbReference>
<keyword evidence="2 4" id="KW-0328">Glycosyltransferase</keyword>
<dbReference type="PANTHER" id="PTHR11926:SF1494">
    <property type="entry name" value="FLAVONOL 3-O-GLUCOSYLTRANSFERASE UGT76E12-RELATED"/>
    <property type="match status" value="1"/>
</dbReference>
<dbReference type="AlphaFoldDB" id="A0A5A7R306"/>
<comment type="caution">
    <text evidence="7">The sequence shown here is derived from an EMBL/GenBank/DDBJ whole genome shotgun (WGS) entry which is preliminary data.</text>
</comment>
<evidence type="ECO:0000313" key="7">
    <source>
        <dbReference type="EMBL" id="GER52065.1"/>
    </source>
</evidence>
<dbReference type="EC" id="2.4.1.-" evidence="5"/>
<sequence>MAFHSHVAVLAFPFGTHAAPLFALVRRMAASARGTLFSFFTSPTSNVGFFNGPDEHENICVRDVWDGTPENEVFTGSHSEAVGLFLKASPGNFEKAVEKAESESGLKMECLITDAFLWFGGDMAEERCVPWVAFWTAASCSLSAHVYTDEILKVAGSTEEKTEQEQRLTFIPGLENARLADLPPEIFLDVDNPSPLALTIGNMVRNLPKSSAIVLNSFDEIDPAITADLRRKFRHFLNVGPTTLLTSPNDTTADPTECLPWLDQFRDTPKSVVYVSFGTVAVPPEPELRALARALEALRAPFLWSLNDGAKNALPEGFVGRTAGGFGRIVPWAPQPRVLGHGSVGAFVTHCGWNSILESIAGRVPMVCRPFFGDQRLNGRMVEDTWRIGVGVPGGVFGEDGSTAEVLGRVLSDEGMRENVGRLREKALEAVGPDGSSSRNFEKLLEVIRSRERD</sequence>
<comment type="similarity">
    <text evidence="1 4">Belongs to the UDP-glycosyltransferase family.</text>
</comment>
<evidence type="ECO:0000256" key="1">
    <source>
        <dbReference type="ARBA" id="ARBA00009995"/>
    </source>
</evidence>
<feature type="chain" id="PRO_5022852932" description="Glycosyltransferase" evidence="6">
    <location>
        <begin position="19"/>
        <end position="454"/>
    </location>
</feature>
<dbReference type="InterPro" id="IPR035595">
    <property type="entry name" value="UDP_glycos_trans_CS"/>
</dbReference>
<proteinExistence type="inferred from homology"/>
<organism evidence="7 8">
    <name type="scientific">Striga asiatica</name>
    <name type="common">Asiatic witchweed</name>
    <name type="synonym">Buchnera asiatica</name>
    <dbReference type="NCBI Taxonomy" id="4170"/>
    <lineage>
        <taxon>Eukaryota</taxon>
        <taxon>Viridiplantae</taxon>
        <taxon>Streptophyta</taxon>
        <taxon>Embryophyta</taxon>
        <taxon>Tracheophyta</taxon>
        <taxon>Spermatophyta</taxon>
        <taxon>Magnoliopsida</taxon>
        <taxon>eudicotyledons</taxon>
        <taxon>Gunneridae</taxon>
        <taxon>Pentapetalae</taxon>
        <taxon>asterids</taxon>
        <taxon>lamiids</taxon>
        <taxon>Lamiales</taxon>
        <taxon>Orobanchaceae</taxon>
        <taxon>Buchnereae</taxon>
        <taxon>Striga</taxon>
    </lineage>
</organism>
<dbReference type="InterPro" id="IPR002213">
    <property type="entry name" value="UDP_glucos_trans"/>
</dbReference>
<keyword evidence="3 4" id="KW-0808">Transferase</keyword>
<dbReference type="CDD" id="cd03784">
    <property type="entry name" value="GT1_Gtf-like"/>
    <property type="match status" value="1"/>
</dbReference>
<keyword evidence="8" id="KW-1185">Reference proteome</keyword>
<dbReference type="Proteomes" id="UP000325081">
    <property type="component" value="Unassembled WGS sequence"/>
</dbReference>
<dbReference type="Gene3D" id="3.40.50.2000">
    <property type="entry name" value="Glycogen Phosphorylase B"/>
    <property type="match status" value="2"/>
</dbReference>
<evidence type="ECO:0000256" key="4">
    <source>
        <dbReference type="RuleBase" id="RU003718"/>
    </source>
</evidence>
<evidence type="ECO:0000256" key="2">
    <source>
        <dbReference type="ARBA" id="ARBA00022676"/>
    </source>
</evidence>
<reference evidence="8" key="1">
    <citation type="journal article" date="2019" name="Curr. Biol.">
        <title>Genome Sequence of Striga asiatica Provides Insight into the Evolution of Plant Parasitism.</title>
        <authorList>
            <person name="Yoshida S."/>
            <person name="Kim S."/>
            <person name="Wafula E.K."/>
            <person name="Tanskanen J."/>
            <person name="Kim Y.M."/>
            <person name="Honaas L."/>
            <person name="Yang Z."/>
            <person name="Spallek T."/>
            <person name="Conn C.E."/>
            <person name="Ichihashi Y."/>
            <person name="Cheong K."/>
            <person name="Cui S."/>
            <person name="Der J.P."/>
            <person name="Gundlach H."/>
            <person name="Jiao Y."/>
            <person name="Hori C."/>
            <person name="Ishida J.K."/>
            <person name="Kasahara H."/>
            <person name="Kiba T."/>
            <person name="Kim M.S."/>
            <person name="Koo N."/>
            <person name="Laohavisit A."/>
            <person name="Lee Y.H."/>
            <person name="Lumba S."/>
            <person name="McCourt P."/>
            <person name="Mortimer J.C."/>
            <person name="Mutuku J.M."/>
            <person name="Nomura T."/>
            <person name="Sasaki-Sekimoto Y."/>
            <person name="Seto Y."/>
            <person name="Wang Y."/>
            <person name="Wakatake T."/>
            <person name="Sakakibara H."/>
            <person name="Demura T."/>
            <person name="Yamaguchi S."/>
            <person name="Yoneyama K."/>
            <person name="Manabe R.I."/>
            <person name="Nelson D.C."/>
            <person name="Schulman A.H."/>
            <person name="Timko M.P."/>
            <person name="dePamphilis C.W."/>
            <person name="Choi D."/>
            <person name="Shirasu K."/>
        </authorList>
    </citation>
    <scope>NUCLEOTIDE SEQUENCE [LARGE SCALE GENOMIC DNA]</scope>
    <source>
        <strain evidence="8">cv. UVA1</strain>
    </source>
</reference>
<dbReference type="PROSITE" id="PS00375">
    <property type="entry name" value="UDPGT"/>
    <property type="match status" value="1"/>
</dbReference>